<proteinExistence type="predicted"/>
<protein>
    <recommendedName>
        <fullName evidence="3">Lipoprotein</fullName>
    </recommendedName>
</protein>
<dbReference type="PROSITE" id="PS51257">
    <property type="entry name" value="PROKAR_LIPOPROTEIN"/>
    <property type="match status" value="1"/>
</dbReference>
<evidence type="ECO:0000313" key="2">
    <source>
        <dbReference type="Proteomes" id="UP000242560"/>
    </source>
</evidence>
<dbReference type="AlphaFoldDB" id="A0A1I3P166"/>
<gene>
    <name evidence="1" type="ORF">SAMN05421638_2303</name>
</gene>
<reference evidence="2" key="1">
    <citation type="submission" date="2016-10" db="EMBL/GenBank/DDBJ databases">
        <authorList>
            <person name="Varghese N."/>
            <person name="Submissions S."/>
        </authorList>
    </citation>
    <scope>NUCLEOTIDE SEQUENCE [LARGE SCALE GENOMIC DNA]</scope>
    <source>
        <strain evidence="2">DSM 22251</strain>
    </source>
</reference>
<evidence type="ECO:0000313" key="1">
    <source>
        <dbReference type="EMBL" id="SFJ14776.1"/>
    </source>
</evidence>
<organism evidence="1 2">
    <name type="scientific">Kaistella treverensis</name>
    <dbReference type="NCBI Taxonomy" id="631455"/>
    <lineage>
        <taxon>Bacteria</taxon>
        <taxon>Pseudomonadati</taxon>
        <taxon>Bacteroidota</taxon>
        <taxon>Flavobacteriia</taxon>
        <taxon>Flavobacteriales</taxon>
        <taxon>Weeksellaceae</taxon>
        <taxon>Chryseobacterium group</taxon>
        <taxon>Kaistella</taxon>
    </lineage>
</organism>
<sequence length="193" mass="22360">MKLIINSLLLILLSSCCETKKEKNNLIISKNNFSVSGFDKKLDSLKNNNSKIGLETVSEINYNENYLNGALHFLIIDENNAYYVITPKKSFVFIYGNENKFSKKDSLNYIEKSKEIINNITQIKTSEITQILKQNRHAILNTENRIPLNISFALKNDSLRGSQMHDIISYMENNGMKSYTIRRMNQYETKKTE</sequence>
<accession>A0A1I3P166</accession>
<evidence type="ECO:0008006" key="3">
    <source>
        <dbReference type="Google" id="ProtNLM"/>
    </source>
</evidence>
<dbReference type="Proteomes" id="UP000242560">
    <property type="component" value="Unassembled WGS sequence"/>
</dbReference>
<dbReference type="EMBL" id="FORQ01000007">
    <property type="protein sequence ID" value="SFJ14776.1"/>
    <property type="molecule type" value="Genomic_DNA"/>
</dbReference>
<keyword evidence="2" id="KW-1185">Reference proteome</keyword>
<dbReference type="RefSeq" id="WP_089820429.1">
    <property type="nucleotide sequence ID" value="NZ_FORQ01000007.1"/>
</dbReference>
<name>A0A1I3P166_9FLAO</name>